<dbReference type="CDD" id="cd00130">
    <property type="entry name" value="PAS"/>
    <property type="match status" value="1"/>
</dbReference>
<dbReference type="GO" id="GO:0000156">
    <property type="term" value="F:phosphorelay response regulator activity"/>
    <property type="evidence" value="ECO:0007669"/>
    <property type="project" value="InterPro"/>
</dbReference>
<name>A0A2G1VE06_9GAMM</name>
<dbReference type="InterPro" id="IPR000014">
    <property type="entry name" value="PAS"/>
</dbReference>
<dbReference type="Proteomes" id="UP000229044">
    <property type="component" value="Unassembled WGS sequence"/>
</dbReference>
<feature type="domain" description="CheB-type methylesterase" evidence="9">
    <location>
        <begin position="1"/>
        <end position="186"/>
    </location>
</feature>
<dbReference type="InterPro" id="IPR029063">
    <property type="entry name" value="SAM-dependent_MTases_sf"/>
</dbReference>
<dbReference type="InterPro" id="IPR035965">
    <property type="entry name" value="PAS-like_dom_sf"/>
</dbReference>
<feature type="active site" evidence="6">
    <location>
        <position position="128"/>
    </location>
</feature>
<evidence type="ECO:0000256" key="2">
    <source>
        <dbReference type="ARBA" id="ARBA00012534"/>
    </source>
</evidence>
<evidence type="ECO:0000256" key="7">
    <source>
        <dbReference type="SAM" id="MobiDB-lite"/>
    </source>
</evidence>
<comment type="catalytic activity">
    <reaction evidence="1">
        <text>L-glutamyl-[protein] + S-adenosyl-L-methionine = [protein]-L-glutamate 5-O-methyl ester + S-adenosyl-L-homocysteine</text>
        <dbReference type="Rhea" id="RHEA:24452"/>
        <dbReference type="Rhea" id="RHEA-COMP:10208"/>
        <dbReference type="Rhea" id="RHEA-COMP:10311"/>
        <dbReference type="ChEBI" id="CHEBI:29973"/>
        <dbReference type="ChEBI" id="CHEBI:57856"/>
        <dbReference type="ChEBI" id="CHEBI:59789"/>
        <dbReference type="ChEBI" id="CHEBI:82795"/>
        <dbReference type="EC" id="2.1.1.80"/>
    </reaction>
</comment>
<dbReference type="InterPro" id="IPR036804">
    <property type="entry name" value="CheR_N_sf"/>
</dbReference>
<keyword evidence="4" id="KW-0808">Transferase</keyword>
<dbReference type="CDD" id="cd16434">
    <property type="entry name" value="CheB-CheR_fusion"/>
    <property type="match status" value="1"/>
</dbReference>
<sequence>MRMVGIGASAGGLASLEDFFRNTPCDTGMAFLVVQHLDPTQKALLPELLQRFTEMPVFEARQNMPVRADSIYVIPPNRELRVLDQTLKLQQPTQNRGLRLPINVLFSSLASAQNERAIAVVLSGMGSDGTLGLQAIKATGGLTVVQSPASAQFDAMPKSAITAGCADIVAPADELPARILAYVRRVPEPNPNQSPEPDHQADISLRRLDPLLSLLQRHTRHDFSLYKPTTLNRRIERRMAIHGISDLADYTHFLAENNQEVQLLFRELLIGVTQFFRDPETWDYLVETGLPELLTSQPKEHMLRAWVVGCSTGEEAYSLAIAFTEALENTKPGQALNLQIFASDISPEAIAVARRGQYPLSIERTVSETRLARFFTRHDNYYQIQPSIRDKILFTTHDVILDPPFTKLDVIACRNLLIYFDLSLQRRILPLFHYSLRPNGLLMLGSSETIGRLNHLFVPLKPKMRLYRCKPFESDRHSDFLLKSFPPMSTMPQEQPVQSTRIPPEGATNTLQSAADHVLLQFYAPAAVVLNADADIVYISGRTGKYLEPAAGKANWNIHAMAREGLREPLYTALRQASDQSEPLELTGVLVQTGAGAQAVDVTLQALREPDALKGMTMVVFRDAPTPAVSRRRKPASVTESDYALEIQRYQKEIESLRQQAKQTREELQASNEELQSTNEELQSANEELTTSKEEMQSMNEELQTINTELQTKLDDLALAQSDMQNVLNSIEIAVLFLDQDLNVRRYTERAATIINLRESDIGRPLSDLTTSLRYPKLQEDARNTLDTLAVSEKQITTDDERWFSVRIIPYRRLDNMIDGVVITLVDITETKNLESSLRNKPEA</sequence>
<dbReference type="Pfam" id="PF01739">
    <property type="entry name" value="CheR"/>
    <property type="match status" value="1"/>
</dbReference>
<dbReference type="GO" id="GO:0008983">
    <property type="term" value="F:protein-glutamate O-methyltransferase activity"/>
    <property type="evidence" value="ECO:0007669"/>
    <property type="project" value="UniProtKB-EC"/>
</dbReference>
<evidence type="ECO:0000256" key="6">
    <source>
        <dbReference type="PROSITE-ProRule" id="PRU00050"/>
    </source>
</evidence>
<dbReference type="PRINTS" id="PR00996">
    <property type="entry name" value="CHERMTFRASE"/>
</dbReference>
<evidence type="ECO:0000256" key="1">
    <source>
        <dbReference type="ARBA" id="ARBA00001541"/>
    </source>
</evidence>
<dbReference type="GO" id="GO:0005737">
    <property type="term" value="C:cytoplasm"/>
    <property type="evidence" value="ECO:0007669"/>
    <property type="project" value="InterPro"/>
</dbReference>
<reference evidence="11 12" key="1">
    <citation type="submission" date="2017-09" db="EMBL/GenBank/DDBJ databases">
        <title>The draft genome sequences of Marinobacter guineae M3B.</title>
        <authorList>
            <person name="Cao J."/>
        </authorList>
    </citation>
    <scope>NUCLEOTIDE SEQUENCE [LARGE SCALE GENOMIC DNA]</scope>
    <source>
        <strain evidence="11 12">M3B</strain>
    </source>
</reference>
<dbReference type="EC" id="2.1.1.80" evidence="2"/>
<dbReference type="InterPro" id="IPR050903">
    <property type="entry name" value="Bact_Chemotaxis_MeTrfase"/>
</dbReference>
<dbReference type="GO" id="GO:0008984">
    <property type="term" value="F:protein-glutamate methylesterase activity"/>
    <property type="evidence" value="ECO:0007669"/>
    <property type="project" value="InterPro"/>
</dbReference>
<dbReference type="Gene3D" id="3.40.50.150">
    <property type="entry name" value="Vaccinia Virus protein VP39"/>
    <property type="match status" value="1"/>
</dbReference>
<gene>
    <name evidence="11" type="ORF">CLH62_11445</name>
</gene>
<dbReference type="PROSITE" id="PS50122">
    <property type="entry name" value="CHEB"/>
    <property type="match status" value="1"/>
</dbReference>
<dbReference type="SUPFAM" id="SSF57997">
    <property type="entry name" value="Tropomyosin"/>
    <property type="match status" value="1"/>
</dbReference>
<dbReference type="GO" id="GO:0032259">
    <property type="term" value="P:methylation"/>
    <property type="evidence" value="ECO:0007669"/>
    <property type="project" value="UniProtKB-KW"/>
</dbReference>
<feature type="domain" description="PAC" evidence="8">
    <location>
        <begin position="784"/>
        <end position="840"/>
    </location>
</feature>
<evidence type="ECO:0000313" key="12">
    <source>
        <dbReference type="Proteomes" id="UP000229044"/>
    </source>
</evidence>
<dbReference type="PANTHER" id="PTHR24422">
    <property type="entry name" value="CHEMOTAXIS PROTEIN METHYLTRANSFERASE"/>
    <property type="match status" value="1"/>
</dbReference>
<dbReference type="InterPro" id="IPR022641">
    <property type="entry name" value="CheR_N"/>
</dbReference>
<feature type="active site" evidence="6">
    <location>
        <position position="36"/>
    </location>
</feature>
<dbReference type="PANTHER" id="PTHR24422:SF27">
    <property type="entry name" value="PROTEIN-GLUTAMATE O-METHYLTRANSFERASE"/>
    <property type="match status" value="1"/>
</dbReference>
<keyword evidence="5" id="KW-0949">S-adenosyl-L-methionine</keyword>
<feature type="region of interest" description="Disordered" evidence="7">
    <location>
        <begin position="661"/>
        <end position="700"/>
    </location>
</feature>
<dbReference type="SUPFAM" id="SSF53335">
    <property type="entry name" value="S-adenosyl-L-methionine-dependent methyltransferases"/>
    <property type="match status" value="1"/>
</dbReference>
<evidence type="ECO:0000259" key="9">
    <source>
        <dbReference type="PROSITE" id="PS50122"/>
    </source>
</evidence>
<dbReference type="Gene3D" id="3.30.450.20">
    <property type="entry name" value="PAS domain"/>
    <property type="match status" value="1"/>
</dbReference>
<evidence type="ECO:0000259" key="8">
    <source>
        <dbReference type="PROSITE" id="PS50113"/>
    </source>
</evidence>
<feature type="active site" evidence="6">
    <location>
        <position position="9"/>
    </location>
</feature>
<evidence type="ECO:0000313" key="11">
    <source>
        <dbReference type="EMBL" id="PHQ24966.1"/>
    </source>
</evidence>
<organism evidence="11 12">
    <name type="scientific">Marinobacter guineae</name>
    <dbReference type="NCBI Taxonomy" id="432303"/>
    <lineage>
        <taxon>Bacteria</taxon>
        <taxon>Pseudomonadati</taxon>
        <taxon>Pseudomonadota</taxon>
        <taxon>Gammaproteobacteria</taxon>
        <taxon>Pseudomonadales</taxon>
        <taxon>Marinobacteraceae</taxon>
        <taxon>Marinobacter</taxon>
    </lineage>
</organism>
<dbReference type="InterPro" id="IPR000700">
    <property type="entry name" value="PAS-assoc_C"/>
</dbReference>
<keyword evidence="12" id="KW-1185">Reference proteome</keyword>
<feature type="domain" description="CheR-type methyltransferase" evidence="10">
    <location>
        <begin position="196"/>
        <end position="473"/>
    </location>
</feature>
<dbReference type="OrthoDB" id="9816309at2"/>
<dbReference type="InterPro" id="IPR000780">
    <property type="entry name" value="CheR_MeTrfase"/>
</dbReference>
<proteinExistence type="predicted"/>
<comment type="caution">
    <text evidence="11">The sequence shown here is derived from an EMBL/GenBank/DDBJ whole genome shotgun (WGS) entry which is preliminary data.</text>
</comment>
<dbReference type="AlphaFoldDB" id="A0A2G1VE06"/>
<dbReference type="SUPFAM" id="SSF47757">
    <property type="entry name" value="Chemotaxis receptor methyltransferase CheR, N-terminal domain"/>
    <property type="match status" value="1"/>
</dbReference>
<dbReference type="SUPFAM" id="SSF55785">
    <property type="entry name" value="PYP-like sensor domain (PAS domain)"/>
    <property type="match status" value="1"/>
</dbReference>
<dbReference type="GO" id="GO:0006935">
    <property type="term" value="P:chemotaxis"/>
    <property type="evidence" value="ECO:0007669"/>
    <property type="project" value="UniProtKB-UniRule"/>
</dbReference>
<accession>A0A2G1VE06</accession>
<dbReference type="PROSITE" id="PS50113">
    <property type="entry name" value="PAC"/>
    <property type="match status" value="1"/>
</dbReference>
<evidence type="ECO:0000256" key="4">
    <source>
        <dbReference type="ARBA" id="ARBA00022679"/>
    </source>
</evidence>
<dbReference type="PROSITE" id="PS50123">
    <property type="entry name" value="CHER"/>
    <property type="match status" value="1"/>
</dbReference>
<dbReference type="SUPFAM" id="SSF52738">
    <property type="entry name" value="Methylesterase CheB, C-terminal domain"/>
    <property type="match status" value="1"/>
</dbReference>
<dbReference type="SMART" id="SM00138">
    <property type="entry name" value="MeTrc"/>
    <property type="match status" value="1"/>
</dbReference>
<dbReference type="Pfam" id="PF03705">
    <property type="entry name" value="CheR_N"/>
    <property type="match status" value="1"/>
</dbReference>
<dbReference type="InterPro" id="IPR022642">
    <property type="entry name" value="CheR_C"/>
</dbReference>
<evidence type="ECO:0000256" key="3">
    <source>
        <dbReference type="ARBA" id="ARBA00022603"/>
    </source>
</evidence>
<dbReference type="Gene3D" id="3.40.50.180">
    <property type="entry name" value="Methylesterase CheB, C-terminal domain"/>
    <property type="match status" value="1"/>
</dbReference>
<dbReference type="Gene3D" id="1.10.155.10">
    <property type="entry name" value="Chemotaxis receptor methyltransferase CheR, N-terminal domain"/>
    <property type="match status" value="1"/>
</dbReference>
<dbReference type="InterPro" id="IPR035909">
    <property type="entry name" value="CheB_C"/>
</dbReference>
<dbReference type="InterPro" id="IPR000673">
    <property type="entry name" value="Sig_transdc_resp-reg_Me-estase"/>
</dbReference>
<dbReference type="Pfam" id="PF01339">
    <property type="entry name" value="CheB_methylest"/>
    <property type="match status" value="1"/>
</dbReference>
<dbReference type="CDD" id="cd02440">
    <property type="entry name" value="AdoMet_MTases"/>
    <property type="match status" value="1"/>
</dbReference>
<keyword evidence="3" id="KW-0489">Methyltransferase</keyword>
<evidence type="ECO:0000256" key="5">
    <source>
        <dbReference type="ARBA" id="ARBA00022691"/>
    </source>
</evidence>
<feature type="compositionally biased region" description="Polar residues" evidence="7">
    <location>
        <begin position="669"/>
        <end position="689"/>
    </location>
</feature>
<protein>
    <recommendedName>
        <fullName evidence="2">protein-glutamate O-methyltransferase</fullName>
        <ecNumber evidence="2">2.1.1.80</ecNumber>
    </recommendedName>
</protein>
<dbReference type="EMBL" id="NTFI01000003">
    <property type="protein sequence ID" value="PHQ24966.1"/>
    <property type="molecule type" value="Genomic_DNA"/>
</dbReference>
<dbReference type="Pfam" id="PF13596">
    <property type="entry name" value="PAS_10"/>
    <property type="match status" value="1"/>
</dbReference>
<keyword evidence="6" id="KW-0145">Chemotaxis</keyword>
<keyword evidence="6" id="KW-0378">Hydrolase</keyword>
<evidence type="ECO:0000259" key="10">
    <source>
        <dbReference type="PROSITE" id="PS50123"/>
    </source>
</evidence>
<dbReference type="RefSeq" id="WP_099618282.1">
    <property type="nucleotide sequence ID" value="NZ_KZ319340.1"/>
</dbReference>